<comment type="caution">
    <text evidence="2">The sequence shown here is derived from an EMBL/GenBank/DDBJ whole genome shotgun (WGS) entry which is preliminary data.</text>
</comment>
<name>A0A1G2PFA8_9BACT</name>
<dbReference type="InterPro" id="IPR014756">
    <property type="entry name" value="Ig_E-set"/>
</dbReference>
<dbReference type="InterPro" id="IPR002909">
    <property type="entry name" value="IPT_dom"/>
</dbReference>
<dbReference type="EMBL" id="MHSR01000008">
    <property type="protein sequence ID" value="OHA47020.1"/>
    <property type="molecule type" value="Genomic_DNA"/>
</dbReference>
<evidence type="ECO:0000313" key="3">
    <source>
        <dbReference type="Proteomes" id="UP000178869"/>
    </source>
</evidence>
<proteinExistence type="predicted"/>
<dbReference type="Proteomes" id="UP000178869">
    <property type="component" value="Unassembled WGS sequence"/>
</dbReference>
<sequence>MLKWPKIILLLSPLIICGVVFYADNARATVLGEVYGPPSDLSPIFTPTHVYPVSWAAAVGDTVNFNVDKSFDFLGRAQLQATLKITSAKAYLYVEDAYFSSLSIQAQSDFLAGLQNLANEFDNNIYPKETAFFGLPWEPGIDNDSHITILVSHLAGNFGGYFRTDDEYPRSQVATSNEREMVFINAVNITNAASSNSVRNFLAHEFQHLISFYQKTKLLNSDDDVWLNELRSEYAPTVAGFNDVWSGSYLQSRVGSFLTNPSDSLNEWKNATADYAAINVFAHYLADQYGSSIISKSLQRPERGIVSIDATLADMGLSDKFGDIFLNWEIANYINSPTAGTRYTYKNPNLTFKLIAPSNIYTVDGSLNFNVVGSIKDWAGRWDRINSSTKSLKISFSPSVSSYIFKVASIIVNKNETYEVRNMSLFGSQAEVIVNGMGTTVDHVIFVPASETKTSDFGNNEPTRSFNLSMATVEPANFSVNSVSPSVVYAGGGAIISVSGSNFVSGMTVSVNGISVAATLVSSSTINFVMPQVVVGNVCLLFASPGSASIQNCSLLRVVSYAEGSLIRARGDYKVWIVKSGWRRHIVNSEIFSFYPHLGFTDVIDVDQSELDAFKLSAWVRVPLTQDSLTWRVYEVNDDATKHWITCADPNNCAANWLAHGGNPDGIYTINQSEMNYYSEGPKVFLQ</sequence>
<evidence type="ECO:0000259" key="1">
    <source>
        <dbReference type="Pfam" id="PF01833"/>
    </source>
</evidence>
<dbReference type="Pfam" id="PF01833">
    <property type="entry name" value="TIG"/>
    <property type="match status" value="1"/>
</dbReference>
<organism evidence="2 3">
    <name type="scientific">Candidatus Terrybacteria bacterium RIFCSPHIGHO2_01_FULL_43_35</name>
    <dbReference type="NCBI Taxonomy" id="1802361"/>
    <lineage>
        <taxon>Bacteria</taxon>
        <taxon>Candidatus Terryibacteriota</taxon>
    </lineage>
</organism>
<evidence type="ECO:0000313" key="2">
    <source>
        <dbReference type="EMBL" id="OHA47020.1"/>
    </source>
</evidence>
<dbReference type="Gene3D" id="2.60.40.10">
    <property type="entry name" value="Immunoglobulins"/>
    <property type="match status" value="1"/>
</dbReference>
<protein>
    <recommendedName>
        <fullName evidence="1">IPT/TIG domain-containing protein</fullName>
    </recommendedName>
</protein>
<feature type="domain" description="IPT/TIG" evidence="1">
    <location>
        <begin position="480"/>
        <end position="538"/>
    </location>
</feature>
<reference evidence="2 3" key="1">
    <citation type="journal article" date="2016" name="Nat. Commun.">
        <title>Thousands of microbial genomes shed light on interconnected biogeochemical processes in an aquifer system.</title>
        <authorList>
            <person name="Anantharaman K."/>
            <person name="Brown C.T."/>
            <person name="Hug L.A."/>
            <person name="Sharon I."/>
            <person name="Castelle C.J."/>
            <person name="Probst A.J."/>
            <person name="Thomas B.C."/>
            <person name="Singh A."/>
            <person name="Wilkins M.J."/>
            <person name="Karaoz U."/>
            <person name="Brodie E.L."/>
            <person name="Williams K.H."/>
            <person name="Hubbard S.S."/>
            <person name="Banfield J.F."/>
        </authorList>
    </citation>
    <scope>NUCLEOTIDE SEQUENCE [LARGE SCALE GENOMIC DNA]</scope>
</reference>
<dbReference type="AlphaFoldDB" id="A0A1G2PFA8"/>
<dbReference type="SUPFAM" id="SSF81296">
    <property type="entry name" value="E set domains"/>
    <property type="match status" value="1"/>
</dbReference>
<dbReference type="InterPro" id="IPR013783">
    <property type="entry name" value="Ig-like_fold"/>
</dbReference>
<gene>
    <name evidence="2" type="ORF">A2828_03550</name>
</gene>
<accession>A0A1G2PFA8</accession>